<evidence type="ECO:0000313" key="1">
    <source>
        <dbReference type="EMBL" id="KAF1981190.1"/>
    </source>
</evidence>
<gene>
    <name evidence="1" type="ORF">K402DRAFT_241234</name>
</gene>
<accession>A0A6G1GK30</accession>
<reference evidence="1" key="1">
    <citation type="journal article" date="2020" name="Stud. Mycol.">
        <title>101 Dothideomycetes genomes: a test case for predicting lifestyles and emergence of pathogens.</title>
        <authorList>
            <person name="Haridas S."/>
            <person name="Albert R."/>
            <person name="Binder M."/>
            <person name="Bloem J."/>
            <person name="Labutti K."/>
            <person name="Salamov A."/>
            <person name="Andreopoulos B."/>
            <person name="Baker S."/>
            <person name="Barry K."/>
            <person name="Bills G."/>
            <person name="Bluhm B."/>
            <person name="Cannon C."/>
            <person name="Castanera R."/>
            <person name="Culley D."/>
            <person name="Daum C."/>
            <person name="Ezra D."/>
            <person name="Gonzalez J."/>
            <person name="Henrissat B."/>
            <person name="Kuo A."/>
            <person name="Liang C."/>
            <person name="Lipzen A."/>
            <person name="Lutzoni F."/>
            <person name="Magnuson J."/>
            <person name="Mondo S."/>
            <person name="Nolan M."/>
            <person name="Ohm R."/>
            <person name="Pangilinan J."/>
            <person name="Park H.-J."/>
            <person name="Ramirez L."/>
            <person name="Alfaro M."/>
            <person name="Sun H."/>
            <person name="Tritt A."/>
            <person name="Yoshinaga Y."/>
            <person name="Zwiers L.-H."/>
            <person name="Turgeon B."/>
            <person name="Goodwin S."/>
            <person name="Spatafora J."/>
            <person name="Crous P."/>
            <person name="Grigoriev I."/>
        </authorList>
    </citation>
    <scope>NUCLEOTIDE SEQUENCE</scope>
    <source>
        <strain evidence="1">CBS 113979</strain>
    </source>
</reference>
<dbReference type="EMBL" id="ML977205">
    <property type="protein sequence ID" value="KAF1981190.1"/>
    <property type="molecule type" value="Genomic_DNA"/>
</dbReference>
<dbReference type="AlphaFoldDB" id="A0A6G1GK30"/>
<protein>
    <submittedName>
        <fullName evidence="1">Uncharacterized protein</fullName>
    </submittedName>
</protein>
<proteinExistence type="predicted"/>
<name>A0A6G1GK30_9PEZI</name>
<evidence type="ECO:0000313" key="2">
    <source>
        <dbReference type="Proteomes" id="UP000800041"/>
    </source>
</evidence>
<sequence>MYSGCYGVPAGGRRREDGKGHGVMGDYRESQAQWQMGLGGLSRLVRLPTDCQDCTGDCIRERLFPRARNIIRQIGSRQLVVASEPCLFRIAIAIGQGDEEVVLPKLLQLLRIRYGHHDVMPKSPQSRTRNLSYLASLSCIHLMIHHQAANLMRDPAKLSAADSLSTLPPPGPQDSRLPYLLAGRRAAPGHGFSKTPG</sequence>
<keyword evidence="2" id="KW-1185">Reference proteome</keyword>
<dbReference type="Proteomes" id="UP000800041">
    <property type="component" value="Unassembled WGS sequence"/>
</dbReference>
<organism evidence="1 2">
    <name type="scientific">Aulographum hederae CBS 113979</name>
    <dbReference type="NCBI Taxonomy" id="1176131"/>
    <lineage>
        <taxon>Eukaryota</taxon>
        <taxon>Fungi</taxon>
        <taxon>Dikarya</taxon>
        <taxon>Ascomycota</taxon>
        <taxon>Pezizomycotina</taxon>
        <taxon>Dothideomycetes</taxon>
        <taxon>Pleosporomycetidae</taxon>
        <taxon>Aulographales</taxon>
        <taxon>Aulographaceae</taxon>
    </lineage>
</organism>